<reference evidence="6" key="1">
    <citation type="submission" date="2025-08" db="UniProtKB">
        <authorList>
            <consortium name="RefSeq"/>
        </authorList>
    </citation>
    <scope>IDENTIFICATION</scope>
</reference>
<dbReference type="AlphaFoldDB" id="A0A9Y3VE62"/>
<evidence type="ECO:0000313" key="5">
    <source>
        <dbReference type="Proteomes" id="UP000695023"/>
    </source>
</evidence>
<evidence type="ECO:0000256" key="1">
    <source>
        <dbReference type="ARBA" id="ARBA00008535"/>
    </source>
</evidence>
<accession>A0A9Y3VE62</accession>
<organism evidence="5 6">
    <name type="scientific">Pundamilia nyererei</name>
    <dbReference type="NCBI Taxonomy" id="303518"/>
    <lineage>
        <taxon>Eukaryota</taxon>
        <taxon>Metazoa</taxon>
        <taxon>Chordata</taxon>
        <taxon>Craniata</taxon>
        <taxon>Vertebrata</taxon>
        <taxon>Euteleostomi</taxon>
        <taxon>Actinopterygii</taxon>
        <taxon>Neopterygii</taxon>
        <taxon>Teleostei</taxon>
        <taxon>Neoteleostei</taxon>
        <taxon>Acanthomorphata</taxon>
        <taxon>Ovalentaria</taxon>
        <taxon>Cichlomorphae</taxon>
        <taxon>Cichliformes</taxon>
        <taxon>Cichlidae</taxon>
        <taxon>African cichlids</taxon>
        <taxon>Pseudocrenilabrinae</taxon>
        <taxon>Haplochromini</taxon>
        <taxon>Pundamilia</taxon>
    </lineage>
</organism>
<dbReference type="GeneID" id="102212870"/>
<proteinExistence type="inferred from homology"/>
<sequence>MLKISTKDKGLYRDRLRPDAKRRYLEKIVCIGDPLRIVMIGKTGVGKSAVGNTIIGKEVFQSLVSSESVTETCEIERVRDCKRKIQVVDTPGILDTSKNTDIINKEIAKCIHMTTPGPHVFLLVLQIGRFTQEENNSVRALEKLFGPEATNYTIILFTHGDKLTKEKTTIQEYLRTGQPKLRQLLARCGERYHVFDNKDKNRIQVAHLIKKIDHMVGTNGGCHYTDKMFEKAQEQLKTSGQLLNEAFMAELRQKVILFQQILANPEGWTS</sequence>
<evidence type="ECO:0000256" key="3">
    <source>
        <dbReference type="ARBA" id="ARBA00023134"/>
    </source>
</evidence>
<dbReference type="Pfam" id="PF04548">
    <property type="entry name" value="AIG1"/>
    <property type="match status" value="1"/>
</dbReference>
<dbReference type="InterPro" id="IPR045058">
    <property type="entry name" value="GIMA/IAN/Toc"/>
</dbReference>
<feature type="domain" description="AIG1-type G" evidence="4">
    <location>
        <begin position="32"/>
        <end position="233"/>
    </location>
</feature>
<dbReference type="Proteomes" id="UP000695023">
    <property type="component" value="Unplaced"/>
</dbReference>
<dbReference type="SUPFAM" id="SSF52540">
    <property type="entry name" value="P-loop containing nucleoside triphosphate hydrolases"/>
    <property type="match status" value="1"/>
</dbReference>
<evidence type="ECO:0000259" key="4">
    <source>
        <dbReference type="PROSITE" id="PS51720"/>
    </source>
</evidence>
<dbReference type="PROSITE" id="PS51720">
    <property type="entry name" value="G_AIG1"/>
    <property type="match status" value="1"/>
</dbReference>
<comment type="similarity">
    <text evidence="1">Belongs to the TRAFAC class TrmE-Era-EngA-EngB-Septin-like GTPase superfamily. AIG1/Toc34/Toc159-like paraseptin GTPase family. IAN subfamily.</text>
</comment>
<dbReference type="Gene3D" id="3.40.50.300">
    <property type="entry name" value="P-loop containing nucleotide triphosphate hydrolases"/>
    <property type="match status" value="1"/>
</dbReference>
<name>A0A9Y3VE62_9CICH</name>
<keyword evidence="3" id="KW-0342">GTP-binding</keyword>
<dbReference type="InterPro" id="IPR027417">
    <property type="entry name" value="P-loop_NTPase"/>
</dbReference>
<protein>
    <submittedName>
        <fullName evidence="6">GTPase IMAP family member 7-like</fullName>
    </submittedName>
</protein>
<dbReference type="FunFam" id="3.40.50.300:FF:000366">
    <property type="entry name" value="GTPase, IMAP family member 2"/>
    <property type="match status" value="1"/>
</dbReference>
<evidence type="ECO:0000256" key="2">
    <source>
        <dbReference type="ARBA" id="ARBA00022741"/>
    </source>
</evidence>
<keyword evidence="2" id="KW-0547">Nucleotide-binding</keyword>
<dbReference type="PANTHER" id="PTHR10903">
    <property type="entry name" value="GTPASE, IMAP FAMILY MEMBER-RELATED"/>
    <property type="match status" value="1"/>
</dbReference>
<evidence type="ECO:0000313" key="6">
    <source>
        <dbReference type="RefSeq" id="XP_005725699.1"/>
    </source>
</evidence>
<dbReference type="PANTHER" id="PTHR10903:SF112">
    <property type="entry name" value="SI:CH211-113E8.5"/>
    <property type="match status" value="1"/>
</dbReference>
<gene>
    <name evidence="6" type="primary">LOC102212870</name>
</gene>
<dbReference type="CDD" id="cd01852">
    <property type="entry name" value="AIG1"/>
    <property type="match status" value="1"/>
</dbReference>
<dbReference type="GO" id="GO:0005525">
    <property type="term" value="F:GTP binding"/>
    <property type="evidence" value="ECO:0007669"/>
    <property type="project" value="UniProtKB-KW"/>
</dbReference>
<dbReference type="RefSeq" id="XP_005725699.1">
    <property type="nucleotide sequence ID" value="XM_005725642.1"/>
</dbReference>
<dbReference type="InterPro" id="IPR006703">
    <property type="entry name" value="G_AIG1"/>
</dbReference>
<keyword evidence="5" id="KW-1185">Reference proteome</keyword>